<dbReference type="PANTHER" id="PTHR45674">
    <property type="entry name" value="DNA LIGASE 1/3 FAMILY MEMBER"/>
    <property type="match status" value="1"/>
</dbReference>
<dbReference type="GO" id="GO:0006273">
    <property type="term" value="P:lagging strand elongation"/>
    <property type="evidence" value="ECO:0007669"/>
    <property type="project" value="TreeGrafter"/>
</dbReference>
<dbReference type="InterPro" id="IPR012340">
    <property type="entry name" value="NA-bd_OB-fold"/>
</dbReference>
<dbReference type="InterPro" id="IPR012309">
    <property type="entry name" value="DNA_ligase_ATP-dep_C"/>
</dbReference>
<dbReference type="Pfam" id="PF04679">
    <property type="entry name" value="DNA_ligase_A_C"/>
    <property type="match status" value="1"/>
</dbReference>
<evidence type="ECO:0000256" key="1">
    <source>
        <dbReference type="ARBA" id="ARBA00007572"/>
    </source>
</evidence>
<dbReference type="GO" id="GO:0005739">
    <property type="term" value="C:mitochondrion"/>
    <property type="evidence" value="ECO:0007669"/>
    <property type="project" value="TreeGrafter"/>
</dbReference>
<dbReference type="PROSITE" id="PS50160">
    <property type="entry name" value="DNA_LIGASE_A3"/>
    <property type="match status" value="1"/>
</dbReference>
<evidence type="ECO:0000256" key="4">
    <source>
        <dbReference type="ARBA" id="ARBA00022741"/>
    </source>
</evidence>
<feature type="non-terminal residue" evidence="7">
    <location>
        <position position="1"/>
    </location>
</feature>
<dbReference type="AlphaFoldDB" id="A0A397FLG1"/>
<dbReference type="InterPro" id="IPR050191">
    <property type="entry name" value="ATP-dep_DNA_ligase"/>
</dbReference>
<keyword evidence="2" id="KW-0436">Ligase</keyword>
<evidence type="ECO:0000256" key="3">
    <source>
        <dbReference type="ARBA" id="ARBA00022705"/>
    </source>
</evidence>
<dbReference type="FunFam" id="2.40.50.140:FF:000062">
    <property type="entry name" value="DNA ligase"/>
    <property type="match status" value="1"/>
</dbReference>
<organism evidence="7 8">
    <name type="scientific">Aphanomyces astaci</name>
    <name type="common">Crayfish plague agent</name>
    <dbReference type="NCBI Taxonomy" id="112090"/>
    <lineage>
        <taxon>Eukaryota</taxon>
        <taxon>Sar</taxon>
        <taxon>Stramenopiles</taxon>
        <taxon>Oomycota</taxon>
        <taxon>Saprolegniomycetes</taxon>
        <taxon>Saprolegniales</taxon>
        <taxon>Verrucalvaceae</taxon>
        <taxon>Aphanomyces</taxon>
    </lineage>
</organism>
<keyword evidence="4" id="KW-0547">Nucleotide-binding</keyword>
<keyword evidence="5" id="KW-0067">ATP-binding</keyword>
<dbReference type="GO" id="GO:0003910">
    <property type="term" value="F:DNA ligase (ATP) activity"/>
    <property type="evidence" value="ECO:0007669"/>
    <property type="project" value="InterPro"/>
</dbReference>
<accession>A0A397FLG1</accession>
<comment type="caution">
    <text evidence="7">The sequence shown here is derived from an EMBL/GenBank/DDBJ whole genome shotgun (WGS) entry which is preliminary data.</text>
</comment>
<keyword evidence="3" id="KW-0235">DNA replication</keyword>
<dbReference type="EMBL" id="QUTE01006709">
    <property type="protein sequence ID" value="RHZ31835.1"/>
    <property type="molecule type" value="Genomic_DNA"/>
</dbReference>
<gene>
    <name evidence="7" type="ORF">DYB31_012425</name>
</gene>
<evidence type="ECO:0000256" key="2">
    <source>
        <dbReference type="ARBA" id="ARBA00022598"/>
    </source>
</evidence>
<reference evidence="7 8" key="1">
    <citation type="submission" date="2018-08" db="EMBL/GenBank/DDBJ databases">
        <title>Aphanomyces genome sequencing and annotation.</title>
        <authorList>
            <person name="Minardi D."/>
            <person name="Oidtmann B."/>
            <person name="Van Der Giezen M."/>
            <person name="Studholme D.J."/>
        </authorList>
    </citation>
    <scope>NUCLEOTIDE SEQUENCE [LARGE SCALE GENOMIC DNA]</scope>
    <source>
        <strain evidence="7 8">197901</strain>
    </source>
</reference>
<dbReference type="VEuPathDB" id="FungiDB:H257_11837"/>
<dbReference type="SUPFAM" id="SSF49785">
    <property type="entry name" value="Galactose-binding domain-like"/>
    <property type="match status" value="1"/>
</dbReference>
<dbReference type="Proteomes" id="UP000266196">
    <property type="component" value="Unassembled WGS sequence"/>
</dbReference>
<dbReference type="SUPFAM" id="SSF50249">
    <property type="entry name" value="Nucleic acid-binding proteins"/>
    <property type="match status" value="1"/>
</dbReference>
<dbReference type="GO" id="GO:0006281">
    <property type="term" value="P:DNA repair"/>
    <property type="evidence" value="ECO:0007669"/>
    <property type="project" value="InterPro"/>
</dbReference>
<evidence type="ECO:0000256" key="5">
    <source>
        <dbReference type="ARBA" id="ARBA00022840"/>
    </source>
</evidence>
<dbReference type="InterPro" id="IPR012310">
    <property type="entry name" value="DNA_ligase_ATP-dep_cent"/>
</dbReference>
<name>A0A397FLG1_APHAT</name>
<dbReference type="PANTHER" id="PTHR45674:SF4">
    <property type="entry name" value="DNA LIGASE 1"/>
    <property type="match status" value="1"/>
</dbReference>
<dbReference type="PROSITE" id="PS00333">
    <property type="entry name" value="DNA_LIGASE_A2"/>
    <property type="match status" value="1"/>
</dbReference>
<protein>
    <recommendedName>
        <fullName evidence="6">ATP-dependent DNA ligase family profile domain-containing protein</fullName>
    </recommendedName>
</protein>
<dbReference type="VEuPathDB" id="FungiDB:H257_11836"/>
<evidence type="ECO:0000259" key="6">
    <source>
        <dbReference type="PROSITE" id="PS50160"/>
    </source>
</evidence>
<dbReference type="Gene3D" id="2.40.50.140">
    <property type="entry name" value="Nucleic acid-binding proteins"/>
    <property type="match status" value="1"/>
</dbReference>
<dbReference type="Gene3D" id="2.60.120.260">
    <property type="entry name" value="Galactose-binding domain-like"/>
    <property type="match status" value="2"/>
</dbReference>
<dbReference type="InterPro" id="IPR008979">
    <property type="entry name" value="Galactose-bd-like_sf"/>
</dbReference>
<dbReference type="CDD" id="cd07969">
    <property type="entry name" value="OBF_DNA_ligase_I"/>
    <property type="match status" value="1"/>
</dbReference>
<dbReference type="GO" id="GO:0005634">
    <property type="term" value="C:nucleus"/>
    <property type="evidence" value="ECO:0007669"/>
    <property type="project" value="TreeGrafter"/>
</dbReference>
<dbReference type="Gene3D" id="3.30.1490.70">
    <property type="match status" value="1"/>
</dbReference>
<feature type="domain" description="ATP-dependent DNA ligase family profile" evidence="6">
    <location>
        <begin position="29"/>
        <end position="111"/>
    </location>
</feature>
<dbReference type="GO" id="GO:0005524">
    <property type="term" value="F:ATP binding"/>
    <property type="evidence" value="ECO:0007669"/>
    <property type="project" value="UniProtKB-KW"/>
</dbReference>
<evidence type="ECO:0000313" key="8">
    <source>
        <dbReference type="Proteomes" id="UP000266196"/>
    </source>
</evidence>
<dbReference type="GO" id="GO:0006310">
    <property type="term" value="P:DNA recombination"/>
    <property type="evidence" value="ECO:0007669"/>
    <property type="project" value="InterPro"/>
</dbReference>
<dbReference type="Pfam" id="PF01068">
    <property type="entry name" value="DNA_ligase_A_M"/>
    <property type="match status" value="1"/>
</dbReference>
<sequence>KGMFQVTPGSFEFATSLDVANTKDDDMESTVEIVRNFLEEAVAGNCEGLMVKTLSTEATYEPANRSHKWLKLKKDYLDGIGDSTDLVPVGAFYGRGKRTGVYGAYLLACYDPETEMYQCITKLGTGLSDEVLGLFFNQLKDCTIDRPRNDYAINDLIKPDVWFEPTQVWEILGADLSISPKYTAAIGLVSKDKGISLRFPRYIRLRDDKTPVQATSAAQLVMDLALDVEGAQVTSATSFDPKFPPSNVLDGYVWATCGLYPQEIIVQLATTSVISKVKTWTTNDIGENDGNLQIETQAVTREDASFVKVKVLSGYNDFITVHRISVEGKAPRK</sequence>
<comment type="similarity">
    <text evidence="1">Belongs to the ATP-dependent DNA ligase family.</text>
</comment>
<proteinExistence type="inferred from homology"/>
<dbReference type="InterPro" id="IPR016059">
    <property type="entry name" value="DNA_ligase_ATP-dep_CS"/>
</dbReference>
<dbReference type="SUPFAM" id="SSF56091">
    <property type="entry name" value="DNA ligase/mRNA capping enzyme, catalytic domain"/>
    <property type="match status" value="1"/>
</dbReference>
<evidence type="ECO:0000313" key="7">
    <source>
        <dbReference type="EMBL" id="RHZ31835.1"/>
    </source>
</evidence>